<name>A0A0A0IK73_CLOBO</name>
<dbReference type="Pfam" id="PF13407">
    <property type="entry name" value="Peripla_BP_4"/>
    <property type="match status" value="1"/>
</dbReference>
<dbReference type="GO" id="GO:0030246">
    <property type="term" value="F:carbohydrate binding"/>
    <property type="evidence" value="ECO:0007669"/>
    <property type="project" value="UniProtKB-ARBA"/>
</dbReference>
<feature type="signal peptide" evidence="4">
    <location>
        <begin position="1"/>
        <end position="26"/>
    </location>
</feature>
<dbReference type="InterPro" id="IPR025997">
    <property type="entry name" value="SBP_2_dom"/>
</dbReference>
<dbReference type="InterPro" id="IPR028082">
    <property type="entry name" value="Peripla_BP_I"/>
</dbReference>
<evidence type="ECO:0000313" key="7">
    <source>
        <dbReference type="Proteomes" id="UP000030014"/>
    </source>
</evidence>
<evidence type="ECO:0000313" key="6">
    <source>
        <dbReference type="EMBL" id="KGM99960.1"/>
    </source>
</evidence>
<dbReference type="EMBL" id="JDRY01000026">
    <property type="protein sequence ID" value="KGM99960.1"/>
    <property type="molecule type" value="Genomic_DNA"/>
</dbReference>
<feature type="chain" id="PRO_5001970634" evidence="4">
    <location>
        <begin position="27"/>
        <end position="344"/>
    </location>
</feature>
<organism evidence="6 7">
    <name type="scientific">Clostridium botulinum C/D str. DC5</name>
    <dbReference type="NCBI Taxonomy" id="1443128"/>
    <lineage>
        <taxon>Bacteria</taxon>
        <taxon>Bacillati</taxon>
        <taxon>Bacillota</taxon>
        <taxon>Clostridia</taxon>
        <taxon>Eubacteriales</taxon>
        <taxon>Clostridiaceae</taxon>
        <taxon>Clostridium</taxon>
    </lineage>
</organism>
<comment type="caution">
    <text evidence="6">The sequence shown here is derived from an EMBL/GenBank/DDBJ whole genome shotgun (WGS) entry which is preliminary data.</text>
</comment>
<sequence length="344" mass="38114">MVKIKNICIFIAMCIFFSLFSGCSNKKEISEKQIRNLIEKNIEKNNKDESNKAGSSDKKTIVFVGKAEGDKFIEEISKSVEKICSDKGYNFAKHSCEESSQIVNDQIQTLQELLIAKVDGIILVPGSSTRLIPVLKSIQEAKIPIVIVDTAIDSIEAKKYGLRDISFITIDNEKAEYDITKSVIDEMISSKINVNPLIISGDLTGANAVQRKDGAIKALNTNGISSINVEDGKWKISKGYSITKTYLGQKPDINLIICGNDEMALGAIQYLKEINKTDVKVLGFDANRRAIQAVKKREMKFTVKQDCEEMGKVASNTVIDLINKKDVSNVINIKTEVIDSNNIH</sequence>
<keyword evidence="3 4" id="KW-0732">Signal</keyword>
<dbReference type="PROSITE" id="PS51257">
    <property type="entry name" value="PROKAR_LIPOPROTEIN"/>
    <property type="match status" value="1"/>
</dbReference>
<dbReference type="GO" id="GO:0030313">
    <property type="term" value="C:cell envelope"/>
    <property type="evidence" value="ECO:0007669"/>
    <property type="project" value="UniProtKB-SubCell"/>
</dbReference>
<gene>
    <name evidence="6" type="ORF">Z955_05130</name>
</gene>
<accession>A0A0A0IK73</accession>
<comment type="similarity">
    <text evidence="2">Belongs to the bacterial solute-binding protein 2 family.</text>
</comment>
<dbReference type="RefSeq" id="WP_039259330.1">
    <property type="nucleotide sequence ID" value="NZ_JDRY01000026.1"/>
</dbReference>
<reference evidence="6 7" key="1">
    <citation type="submission" date="2014-01" db="EMBL/GenBank/DDBJ databases">
        <title>Plasmidome dynamics in the species complex Clostridium novyi sensu lato converts strains of independent lineages into distinctly different pathogens.</title>
        <authorList>
            <person name="Skarin H."/>
            <person name="Segerman B."/>
        </authorList>
    </citation>
    <scope>NUCLEOTIDE SEQUENCE [LARGE SCALE GENOMIC DNA]</scope>
    <source>
        <strain evidence="6 7">DC5</strain>
    </source>
</reference>
<evidence type="ECO:0000259" key="5">
    <source>
        <dbReference type="Pfam" id="PF13407"/>
    </source>
</evidence>
<comment type="subcellular location">
    <subcellularLocation>
        <location evidence="1">Cell envelope</location>
    </subcellularLocation>
</comment>
<evidence type="ECO:0000256" key="2">
    <source>
        <dbReference type="ARBA" id="ARBA00007639"/>
    </source>
</evidence>
<dbReference type="SUPFAM" id="SSF53822">
    <property type="entry name" value="Periplasmic binding protein-like I"/>
    <property type="match status" value="1"/>
</dbReference>
<dbReference type="PANTHER" id="PTHR46847:SF1">
    <property type="entry name" value="D-ALLOSE-BINDING PERIPLASMIC PROTEIN-RELATED"/>
    <property type="match status" value="1"/>
</dbReference>
<dbReference type="Proteomes" id="UP000030014">
    <property type="component" value="Unassembled WGS sequence"/>
</dbReference>
<feature type="domain" description="Periplasmic binding protein" evidence="5">
    <location>
        <begin position="61"/>
        <end position="325"/>
    </location>
</feature>
<proteinExistence type="inferred from homology"/>
<protein>
    <submittedName>
        <fullName evidence="6">LacI family transcriptional regulator</fullName>
    </submittedName>
</protein>
<dbReference type="Gene3D" id="3.40.50.2300">
    <property type="match status" value="2"/>
</dbReference>
<evidence type="ECO:0000256" key="3">
    <source>
        <dbReference type="ARBA" id="ARBA00022729"/>
    </source>
</evidence>
<evidence type="ECO:0000256" key="4">
    <source>
        <dbReference type="SAM" id="SignalP"/>
    </source>
</evidence>
<evidence type="ECO:0000256" key="1">
    <source>
        <dbReference type="ARBA" id="ARBA00004196"/>
    </source>
</evidence>
<dbReference type="AlphaFoldDB" id="A0A0A0IK73"/>
<dbReference type="PANTHER" id="PTHR46847">
    <property type="entry name" value="D-ALLOSE-BINDING PERIPLASMIC PROTEIN-RELATED"/>
    <property type="match status" value="1"/>
</dbReference>
<dbReference type="CDD" id="cd01536">
    <property type="entry name" value="PBP1_ABC_sugar_binding-like"/>
    <property type="match status" value="1"/>
</dbReference>